<dbReference type="InterPro" id="IPR007064">
    <property type="entry name" value="Nmd3_N"/>
</dbReference>
<organism evidence="2 3">
    <name type="scientific">Methanomethylovorans hollandica (strain DSM 15978 / NBRC 107637 / DMS1)</name>
    <dbReference type="NCBI Taxonomy" id="867904"/>
    <lineage>
        <taxon>Archaea</taxon>
        <taxon>Methanobacteriati</taxon>
        <taxon>Methanobacteriota</taxon>
        <taxon>Stenosarchaea group</taxon>
        <taxon>Methanomicrobia</taxon>
        <taxon>Methanosarcinales</taxon>
        <taxon>Methanosarcinaceae</taxon>
        <taxon>Methanomethylovorans</taxon>
    </lineage>
</organism>
<evidence type="ECO:0000313" key="3">
    <source>
        <dbReference type="Proteomes" id="UP000010866"/>
    </source>
</evidence>
<sequence length="354" mass="39824">MTTTICPKCGKGTNISLSGVCRDCFFQNFVLAQLPQVIQARLCATCGARFTRGRWADEYDIETAVLKTIEDNLSIHEAAEDVEVCIVPRQLTPHMYKAEVEVVAAIQGERITVVLSTEIRIIRESCEMCSRISGGYFEGILQIRATDRSLTDNELATCLRIVDTTIDRMRAKGDRLAFVTETIRSKEGLDLYIGSINSGRHICKSIIDELGGTFTESPSLFGQKDGRDVYRITFSMRLPRFTPGDIISIRNRKIVVKHMEKKLTGTDLADSSRFIATEDEIALAKHVGNIRDAVNAVLVSEEEHELMILDPFTFRTINLKKPSGFSMPQDEEISVIRIEDVLFLLPPEWRKNNN</sequence>
<accession>L0KVR6</accession>
<reference evidence="3" key="1">
    <citation type="submission" date="2012-02" db="EMBL/GenBank/DDBJ databases">
        <title>Complete sequence of chromosome of Methanomethylovorans hollandica DSM 15978.</title>
        <authorList>
            <person name="Lucas S."/>
            <person name="Copeland A."/>
            <person name="Lapidus A."/>
            <person name="Glavina del Rio T."/>
            <person name="Dalin E."/>
            <person name="Tice H."/>
            <person name="Bruce D."/>
            <person name="Goodwin L."/>
            <person name="Pitluck S."/>
            <person name="Peters L."/>
            <person name="Mikhailova N."/>
            <person name="Held B."/>
            <person name="Kyrpides N."/>
            <person name="Mavromatis K."/>
            <person name="Ivanova N."/>
            <person name="Brettin T."/>
            <person name="Detter J.C."/>
            <person name="Han C."/>
            <person name="Larimer F."/>
            <person name="Land M."/>
            <person name="Hauser L."/>
            <person name="Markowitz V."/>
            <person name="Cheng J.-F."/>
            <person name="Hugenholtz P."/>
            <person name="Woyke T."/>
            <person name="Wu D."/>
            <person name="Spring S."/>
            <person name="Schroeder M."/>
            <person name="Brambilla E."/>
            <person name="Klenk H.-P."/>
            <person name="Eisen J.A."/>
        </authorList>
    </citation>
    <scope>NUCLEOTIDE SEQUENCE [LARGE SCALE GENOMIC DNA]</scope>
    <source>
        <strain evidence="3">DSM 15978 / NBRC 107637 / DMS1</strain>
    </source>
</reference>
<gene>
    <name evidence="2" type="ordered locus">Metho_0987</name>
</gene>
<dbReference type="OrthoDB" id="15051at2157"/>
<dbReference type="HOGENOM" id="CLU_065087_0_0_2"/>
<keyword evidence="3" id="KW-1185">Reference proteome</keyword>
<dbReference type="PANTHER" id="PTHR12746:SF2">
    <property type="entry name" value="60S RIBOSOMAL EXPORT PROTEIN NMD3"/>
    <property type="match status" value="1"/>
</dbReference>
<feature type="domain" description="Nmd3 N-terminal" evidence="1">
    <location>
        <begin position="6"/>
        <end position="238"/>
    </location>
</feature>
<dbReference type="GeneID" id="14406796"/>
<dbReference type="KEGG" id="mhz:Metho_0987"/>
<dbReference type="Pfam" id="PF04981">
    <property type="entry name" value="NMD3"/>
    <property type="match status" value="1"/>
</dbReference>
<dbReference type="GO" id="GO:0005737">
    <property type="term" value="C:cytoplasm"/>
    <property type="evidence" value="ECO:0007669"/>
    <property type="project" value="TreeGrafter"/>
</dbReference>
<dbReference type="Proteomes" id="UP000010866">
    <property type="component" value="Chromosome"/>
</dbReference>
<dbReference type="STRING" id="867904.Metho_0987"/>
<dbReference type="AlphaFoldDB" id="L0KVR6"/>
<proteinExistence type="predicted"/>
<protein>
    <submittedName>
        <fullName evidence="2">NMD protein affecting ribosome stability and mRNA decay</fullName>
    </submittedName>
</protein>
<dbReference type="EMBL" id="CP003362">
    <property type="protein sequence ID" value="AGB49226.1"/>
    <property type="molecule type" value="Genomic_DNA"/>
</dbReference>
<dbReference type="PANTHER" id="PTHR12746">
    <property type="entry name" value="NONSENSE-MEDIATED MRNA DECAY PROTEIN 3"/>
    <property type="match status" value="1"/>
</dbReference>
<dbReference type="RefSeq" id="WP_015324393.1">
    <property type="nucleotide sequence ID" value="NC_019977.1"/>
</dbReference>
<name>L0KVR6_METHD</name>
<evidence type="ECO:0000259" key="1">
    <source>
        <dbReference type="Pfam" id="PF04981"/>
    </source>
</evidence>
<dbReference type="InterPro" id="IPR039768">
    <property type="entry name" value="Nmd3"/>
</dbReference>
<evidence type="ECO:0000313" key="2">
    <source>
        <dbReference type="EMBL" id="AGB49226.1"/>
    </source>
</evidence>
<dbReference type="GO" id="GO:0043023">
    <property type="term" value="F:ribosomal large subunit binding"/>
    <property type="evidence" value="ECO:0007669"/>
    <property type="project" value="InterPro"/>
</dbReference>